<dbReference type="Proteomes" id="UP000301751">
    <property type="component" value="Unassembled WGS sequence"/>
</dbReference>
<organism evidence="5 6">
    <name type="scientific">Pseudaquabacterium pictum</name>
    <dbReference type="NCBI Taxonomy" id="2315236"/>
    <lineage>
        <taxon>Bacteria</taxon>
        <taxon>Pseudomonadati</taxon>
        <taxon>Pseudomonadota</taxon>
        <taxon>Betaproteobacteria</taxon>
        <taxon>Burkholderiales</taxon>
        <taxon>Sphaerotilaceae</taxon>
        <taxon>Pseudaquabacterium</taxon>
    </lineage>
</organism>
<dbReference type="InterPro" id="IPR006059">
    <property type="entry name" value="SBP"/>
</dbReference>
<comment type="similarity">
    <text evidence="1">Belongs to the bacterial solute-binding protein 1 family.</text>
</comment>
<keyword evidence="3" id="KW-0408">Iron</keyword>
<dbReference type="PIRSF" id="PIRSF002825">
    <property type="entry name" value="CfbpA"/>
    <property type="match status" value="1"/>
</dbReference>
<evidence type="ECO:0000256" key="4">
    <source>
        <dbReference type="SAM" id="SignalP"/>
    </source>
</evidence>
<feature type="binding site" evidence="3">
    <location>
        <position position="230"/>
    </location>
    <ligand>
        <name>Fe cation</name>
        <dbReference type="ChEBI" id="CHEBI:24875"/>
    </ligand>
</feature>
<dbReference type="InterPro" id="IPR026045">
    <property type="entry name" value="Ferric-bd"/>
</dbReference>
<dbReference type="GO" id="GO:0030288">
    <property type="term" value="C:outer membrane-bounded periplasmic space"/>
    <property type="evidence" value="ECO:0007669"/>
    <property type="project" value="TreeGrafter"/>
</dbReference>
<dbReference type="Gene3D" id="3.40.190.10">
    <property type="entry name" value="Periplasmic binding protein-like II"/>
    <property type="match status" value="2"/>
</dbReference>
<evidence type="ECO:0000256" key="2">
    <source>
        <dbReference type="ARBA" id="ARBA00022729"/>
    </source>
</evidence>
<protein>
    <submittedName>
        <fullName evidence="5">Iron deficiency-induced protein A</fullName>
    </submittedName>
</protein>
<dbReference type="AlphaFoldDB" id="A0A480AME7"/>
<evidence type="ECO:0000256" key="3">
    <source>
        <dbReference type="PIRSR" id="PIRSR002825-1"/>
    </source>
</evidence>
<dbReference type="PROSITE" id="PS51257">
    <property type="entry name" value="PROKAR_LIPOPROTEIN"/>
    <property type="match status" value="1"/>
</dbReference>
<comment type="caution">
    <text evidence="5">The sequence shown here is derived from an EMBL/GenBank/DDBJ whole genome shotgun (WGS) entry which is preliminary data.</text>
</comment>
<accession>A0A480AME7</accession>
<keyword evidence="2 4" id="KW-0732">Signal</keyword>
<feature type="signal peptide" evidence="4">
    <location>
        <begin position="1"/>
        <end position="32"/>
    </location>
</feature>
<dbReference type="PANTHER" id="PTHR30006:SF15">
    <property type="entry name" value="IRON-UTILIZATION PERIPLASMIC PROTEIN"/>
    <property type="match status" value="1"/>
</dbReference>
<feature type="binding site" evidence="3">
    <location>
        <position position="229"/>
    </location>
    <ligand>
        <name>Fe cation</name>
        <dbReference type="ChEBI" id="CHEBI:24875"/>
    </ligand>
</feature>
<proteinExistence type="inferred from homology"/>
<dbReference type="SUPFAM" id="SSF53850">
    <property type="entry name" value="Periplasmic binding protein-like II"/>
    <property type="match status" value="1"/>
</dbReference>
<keyword evidence="6" id="KW-1185">Reference proteome</keyword>
<reference evidence="6" key="1">
    <citation type="submission" date="2019-03" db="EMBL/GenBank/DDBJ databases">
        <title>Aquabacterium pictum sp.nov., the first bacteriochlorophyll a-containing freshwater bacterium in the genus Aquabacterium of the class Betaproteobacteria.</title>
        <authorList>
            <person name="Hirose S."/>
            <person name="Tank M."/>
            <person name="Hara E."/>
            <person name="Tamaki H."/>
            <person name="Takaichi S."/>
            <person name="Haruta S."/>
            <person name="Hanada S."/>
        </authorList>
    </citation>
    <scope>NUCLEOTIDE SEQUENCE [LARGE SCALE GENOMIC DNA]</scope>
    <source>
        <strain evidence="6">W35</strain>
    </source>
</reference>
<evidence type="ECO:0000313" key="6">
    <source>
        <dbReference type="Proteomes" id="UP000301751"/>
    </source>
</evidence>
<dbReference type="PANTHER" id="PTHR30006">
    <property type="entry name" value="THIAMINE-BINDING PERIPLASMIC PROTEIN-RELATED"/>
    <property type="match status" value="1"/>
</dbReference>
<feature type="binding site" evidence="3">
    <location>
        <position position="44"/>
    </location>
    <ligand>
        <name>Fe cation</name>
        <dbReference type="ChEBI" id="CHEBI:24875"/>
    </ligand>
</feature>
<dbReference type="Pfam" id="PF13416">
    <property type="entry name" value="SBP_bac_8"/>
    <property type="match status" value="1"/>
</dbReference>
<sequence>MSTRLPALPRRNALVAASLTALACLGPLPAVAQSQVLNLYSARHYQTDEALYANFTKATGIKINRLDGKEDELVERIRNEGTASPADILVTVDAARLEVADSLGLFAPLQSKLLDERIPANLRTPTWVAFSTRARVIVYNKAAIKPAQVQTYADLAKPAMKGQVCMRSGSHPYNLSLGAAVIAHEGEPAAEAWAKGLVANFARGPKGGDTDQIKAVAAGECGVTISNTYYLARMMRGTKADDQQAMNAVGIVWPNQASWGTHVNVSGAGVLKHAPNKANAVRFMEYLASDEAQAYFADGNNEWPVVKGSVKANATLVAMGTFKPDALPIGDLAKTTVAAQKVFDRAGWK</sequence>
<dbReference type="GO" id="GO:0046872">
    <property type="term" value="F:metal ion binding"/>
    <property type="evidence" value="ECO:0007669"/>
    <property type="project" value="UniProtKB-KW"/>
</dbReference>
<evidence type="ECO:0000313" key="5">
    <source>
        <dbReference type="EMBL" id="GCL62186.1"/>
    </source>
</evidence>
<feature type="chain" id="PRO_5019798309" evidence="4">
    <location>
        <begin position="33"/>
        <end position="349"/>
    </location>
</feature>
<dbReference type="OrthoDB" id="9769567at2"/>
<keyword evidence="3" id="KW-0479">Metal-binding</keyword>
<evidence type="ECO:0000256" key="1">
    <source>
        <dbReference type="ARBA" id="ARBA00008520"/>
    </source>
</evidence>
<gene>
    <name evidence="5" type="primary">idiA</name>
    <name evidence="5" type="ORF">AQPW35_12670</name>
</gene>
<dbReference type="RefSeq" id="WP_137731923.1">
    <property type="nucleotide sequence ID" value="NZ_BJCL01000002.1"/>
</dbReference>
<dbReference type="EMBL" id="BJCL01000002">
    <property type="protein sequence ID" value="GCL62186.1"/>
    <property type="molecule type" value="Genomic_DNA"/>
</dbReference>
<name>A0A480AME7_9BURK</name>